<comment type="caution">
    <text evidence="4">The sequence shown here is derived from an EMBL/GenBank/DDBJ whole genome shotgun (WGS) entry which is preliminary data.</text>
</comment>
<gene>
    <name evidence="4" type="ORF">S06H3_17840</name>
</gene>
<dbReference type="EMBL" id="BARV01008954">
    <property type="protein sequence ID" value="GAI10392.1"/>
    <property type="molecule type" value="Genomic_DNA"/>
</dbReference>
<dbReference type="InterPro" id="IPR006094">
    <property type="entry name" value="Oxid_FAD_bind_N"/>
</dbReference>
<dbReference type="SUPFAM" id="SSF56176">
    <property type="entry name" value="FAD-binding/transporter-associated domain-like"/>
    <property type="match status" value="1"/>
</dbReference>
<name>X1KTG4_9ZZZZ</name>
<dbReference type="InterPro" id="IPR016169">
    <property type="entry name" value="FAD-bd_PCMH_sub2"/>
</dbReference>
<keyword evidence="1" id="KW-0285">Flavoprotein</keyword>
<dbReference type="GO" id="GO:0003824">
    <property type="term" value="F:catalytic activity"/>
    <property type="evidence" value="ECO:0007669"/>
    <property type="project" value="InterPro"/>
</dbReference>
<dbReference type="InterPro" id="IPR051914">
    <property type="entry name" value="FAD-linked_OxidoTrans_Type4"/>
</dbReference>
<dbReference type="SUPFAM" id="SSF55103">
    <property type="entry name" value="FAD-linked oxidases, C-terminal domain"/>
    <property type="match status" value="1"/>
</dbReference>
<dbReference type="InterPro" id="IPR016166">
    <property type="entry name" value="FAD-bd_PCMH"/>
</dbReference>
<dbReference type="Pfam" id="PF01565">
    <property type="entry name" value="FAD_binding_4"/>
    <property type="match status" value="1"/>
</dbReference>
<evidence type="ECO:0000256" key="1">
    <source>
        <dbReference type="ARBA" id="ARBA00022630"/>
    </source>
</evidence>
<reference evidence="4" key="1">
    <citation type="journal article" date="2014" name="Front. Microbiol.">
        <title>High frequency of phylogenetically diverse reductive dehalogenase-homologous genes in deep subseafloor sedimentary metagenomes.</title>
        <authorList>
            <person name="Kawai M."/>
            <person name="Futagami T."/>
            <person name="Toyoda A."/>
            <person name="Takaki Y."/>
            <person name="Nishi S."/>
            <person name="Hori S."/>
            <person name="Arai W."/>
            <person name="Tsubouchi T."/>
            <person name="Morono Y."/>
            <person name="Uchiyama I."/>
            <person name="Ito T."/>
            <person name="Fujiyama A."/>
            <person name="Inagaki F."/>
            <person name="Takami H."/>
        </authorList>
    </citation>
    <scope>NUCLEOTIDE SEQUENCE</scope>
    <source>
        <strain evidence="4">Expedition CK06-06</strain>
    </source>
</reference>
<evidence type="ECO:0000313" key="4">
    <source>
        <dbReference type="EMBL" id="GAI10392.1"/>
    </source>
</evidence>
<dbReference type="InterPro" id="IPR036318">
    <property type="entry name" value="FAD-bd_PCMH-like_sf"/>
</dbReference>
<keyword evidence="2" id="KW-0274">FAD</keyword>
<protein>
    <recommendedName>
        <fullName evidence="3">FAD-binding PCMH-type domain-containing protein</fullName>
    </recommendedName>
</protein>
<feature type="domain" description="FAD-binding PCMH-type" evidence="3">
    <location>
        <begin position="1"/>
        <end position="83"/>
    </location>
</feature>
<sequence>GSADVCTIGGMIANDASGESAIKYGTTKDYVLNLKAILGTGQKIQLGRQVKKTVSGLDLLSLFVGSEGTLGVVTEAALEFLALPESFITVIGFFDSIEVAVQIAKEIKEYITPMSIEMVDQLVISGMNSYLSRLTPKIVLKIAKAALLIRLDGGSYIT</sequence>
<feature type="non-terminal residue" evidence="4">
    <location>
        <position position="1"/>
    </location>
</feature>
<accession>X1KTG4</accession>
<dbReference type="PANTHER" id="PTHR42934">
    <property type="entry name" value="GLYCOLATE OXIDASE SUBUNIT GLCD"/>
    <property type="match status" value="1"/>
</dbReference>
<dbReference type="InterPro" id="IPR016164">
    <property type="entry name" value="FAD-linked_Oxase-like_C"/>
</dbReference>
<dbReference type="Gene3D" id="3.30.465.10">
    <property type="match status" value="1"/>
</dbReference>
<organism evidence="4">
    <name type="scientific">marine sediment metagenome</name>
    <dbReference type="NCBI Taxonomy" id="412755"/>
    <lineage>
        <taxon>unclassified sequences</taxon>
        <taxon>metagenomes</taxon>
        <taxon>ecological metagenomes</taxon>
    </lineage>
</organism>
<dbReference type="AlphaFoldDB" id="X1KTG4"/>
<proteinExistence type="predicted"/>
<dbReference type="PANTHER" id="PTHR42934:SF2">
    <property type="entry name" value="GLYCOLATE OXIDASE SUBUNIT GLCD"/>
    <property type="match status" value="1"/>
</dbReference>
<evidence type="ECO:0000259" key="3">
    <source>
        <dbReference type="PROSITE" id="PS51387"/>
    </source>
</evidence>
<dbReference type="GO" id="GO:0071949">
    <property type="term" value="F:FAD binding"/>
    <property type="evidence" value="ECO:0007669"/>
    <property type="project" value="InterPro"/>
</dbReference>
<evidence type="ECO:0000256" key="2">
    <source>
        <dbReference type="ARBA" id="ARBA00022827"/>
    </source>
</evidence>
<dbReference type="PROSITE" id="PS51387">
    <property type="entry name" value="FAD_PCMH"/>
    <property type="match status" value="1"/>
</dbReference>